<evidence type="ECO:0000313" key="1">
    <source>
        <dbReference type="EMBL" id="KAK3798307.1"/>
    </source>
</evidence>
<comment type="caution">
    <text evidence="1">The sequence shown here is derived from an EMBL/GenBank/DDBJ whole genome shotgun (WGS) entry which is preliminary data.</text>
</comment>
<gene>
    <name evidence="1" type="ORF">RRG08_007788</name>
</gene>
<sequence>MHKASSVLGDNPEKGLKRHDGYVPFKRKRKCRGDKSAQEIHKILNKMSVDYHRENWRIQIDTCGQNQYSGRPPCSLLSSHTGEGGLGHMQSLIGQVLIPAPPHCLAHINSDYEGTMLTTITLVTEIQQNCGGDQDKSGNLTVKG</sequence>
<dbReference type="AlphaFoldDB" id="A0AAE1B2C7"/>
<proteinExistence type="predicted"/>
<accession>A0AAE1B2C7</accession>
<protein>
    <submittedName>
        <fullName evidence="1">Uncharacterized protein</fullName>
    </submittedName>
</protein>
<organism evidence="1 2">
    <name type="scientific">Elysia crispata</name>
    <name type="common">lettuce slug</name>
    <dbReference type="NCBI Taxonomy" id="231223"/>
    <lineage>
        <taxon>Eukaryota</taxon>
        <taxon>Metazoa</taxon>
        <taxon>Spiralia</taxon>
        <taxon>Lophotrochozoa</taxon>
        <taxon>Mollusca</taxon>
        <taxon>Gastropoda</taxon>
        <taxon>Heterobranchia</taxon>
        <taxon>Euthyneura</taxon>
        <taxon>Panpulmonata</taxon>
        <taxon>Sacoglossa</taxon>
        <taxon>Placobranchoidea</taxon>
        <taxon>Plakobranchidae</taxon>
        <taxon>Elysia</taxon>
    </lineage>
</organism>
<evidence type="ECO:0000313" key="2">
    <source>
        <dbReference type="Proteomes" id="UP001283361"/>
    </source>
</evidence>
<keyword evidence="2" id="KW-1185">Reference proteome</keyword>
<name>A0AAE1B2C7_9GAST</name>
<dbReference type="EMBL" id="JAWDGP010000699">
    <property type="protein sequence ID" value="KAK3798307.1"/>
    <property type="molecule type" value="Genomic_DNA"/>
</dbReference>
<reference evidence="1" key="1">
    <citation type="journal article" date="2023" name="G3 (Bethesda)">
        <title>A reference genome for the long-term kleptoplast-retaining sea slug Elysia crispata morphotype clarki.</title>
        <authorList>
            <person name="Eastman K.E."/>
            <person name="Pendleton A.L."/>
            <person name="Shaikh M.A."/>
            <person name="Suttiyut T."/>
            <person name="Ogas R."/>
            <person name="Tomko P."/>
            <person name="Gavelis G."/>
            <person name="Widhalm J.R."/>
            <person name="Wisecaver J.H."/>
        </authorList>
    </citation>
    <scope>NUCLEOTIDE SEQUENCE</scope>
    <source>
        <strain evidence="1">ECLA1</strain>
    </source>
</reference>
<dbReference type="Proteomes" id="UP001283361">
    <property type="component" value="Unassembled WGS sequence"/>
</dbReference>